<keyword evidence="4" id="KW-1185">Reference proteome</keyword>
<dbReference type="EMBL" id="JACJVO010000024">
    <property type="protein sequence ID" value="MBB6733033.1"/>
    <property type="molecule type" value="Genomic_DNA"/>
</dbReference>
<comment type="caution">
    <text evidence="3">The sequence shown here is derived from an EMBL/GenBank/DDBJ whole genome shotgun (WGS) entry which is preliminary data.</text>
</comment>
<gene>
    <name evidence="3" type="ORF">H7C18_19125</name>
</gene>
<organism evidence="3 4">
    <name type="scientific">Cohnella zeiphila</name>
    <dbReference type="NCBI Taxonomy" id="2761120"/>
    <lineage>
        <taxon>Bacteria</taxon>
        <taxon>Bacillati</taxon>
        <taxon>Bacillota</taxon>
        <taxon>Bacilli</taxon>
        <taxon>Bacillales</taxon>
        <taxon>Paenibacillaceae</taxon>
        <taxon>Cohnella</taxon>
    </lineage>
</organism>
<proteinExistence type="predicted"/>
<keyword evidence="2" id="KW-0732">Signal</keyword>
<accession>A0A7X0SN24</accession>
<evidence type="ECO:0000313" key="3">
    <source>
        <dbReference type="EMBL" id="MBB6733033.1"/>
    </source>
</evidence>
<evidence type="ECO:0000256" key="2">
    <source>
        <dbReference type="SAM" id="SignalP"/>
    </source>
</evidence>
<feature type="compositionally biased region" description="Basic and acidic residues" evidence="1">
    <location>
        <begin position="66"/>
        <end position="81"/>
    </location>
</feature>
<evidence type="ECO:0000256" key="1">
    <source>
        <dbReference type="SAM" id="MobiDB-lite"/>
    </source>
</evidence>
<dbReference type="RefSeq" id="WP_185130693.1">
    <property type="nucleotide sequence ID" value="NZ_JACJVO010000024.1"/>
</dbReference>
<sequence length="241" mass="26317">MMRRLLPLLAVALLALQLAGCGAGNDRSTASSPGADAEASQSASPSHNHAVPAPSPSAGQPTLSSEHSESPRVSEEKSALHDAAKDVVEALRDRDLKRLAGWIDGERGLRFSPYAHLDAKSGLVFKAGQLPSFRDADKLEWGVYDGSGEPISLTFRDYFEKFVYDQDFADAPDMNENKLKGKGNSAYNGQEVYPGSSFVEFHYPGFDDKLEGQDWESLILTFVPSGRDWRLCAVTHAQWTI</sequence>
<feature type="signal peptide" evidence="2">
    <location>
        <begin position="1"/>
        <end position="23"/>
    </location>
</feature>
<dbReference type="Proteomes" id="UP000564644">
    <property type="component" value="Unassembled WGS sequence"/>
</dbReference>
<name>A0A7X0SN24_9BACL</name>
<feature type="region of interest" description="Disordered" evidence="1">
    <location>
        <begin position="23"/>
        <end position="81"/>
    </location>
</feature>
<feature type="chain" id="PRO_5038765882" description="DUF3993 domain-containing protein" evidence="2">
    <location>
        <begin position="24"/>
        <end position="241"/>
    </location>
</feature>
<evidence type="ECO:0008006" key="5">
    <source>
        <dbReference type="Google" id="ProtNLM"/>
    </source>
</evidence>
<protein>
    <recommendedName>
        <fullName evidence="5">DUF3993 domain-containing protein</fullName>
    </recommendedName>
</protein>
<reference evidence="3 4" key="1">
    <citation type="submission" date="2020-08" db="EMBL/GenBank/DDBJ databases">
        <title>Cohnella phylogeny.</title>
        <authorList>
            <person name="Dunlap C."/>
        </authorList>
    </citation>
    <scope>NUCLEOTIDE SEQUENCE [LARGE SCALE GENOMIC DNA]</scope>
    <source>
        <strain evidence="3 4">CBP 2801</strain>
    </source>
</reference>
<evidence type="ECO:0000313" key="4">
    <source>
        <dbReference type="Proteomes" id="UP000564644"/>
    </source>
</evidence>
<dbReference type="AlphaFoldDB" id="A0A7X0SN24"/>